<evidence type="ECO:0000259" key="1">
    <source>
        <dbReference type="PROSITE" id="PS51782"/>
    </source>
</evidence>
<accession>A0A7W6AFH8</accession>
<dbReference type="PANTHER" id="PTHR33734">
    <property type="entry name" value="LYSM DOMAIN-CONTAINING GPI-ANCHORED PROTEIN 2"/>
    <property type="match status" value="1"/>
</dbReference>
<dbReference type="EMBL" id="JACIDH010000020">
    <property type="protein sequence ID" value="MBB3880735.1"/>
    <property type="molecule type" value="Genomic_DNA"/>
</dbReference>
<sequence length="376" mass="41291">MSASLIHIVRLGETLSSIARRYQTSIRAIARYNGLKNVNLINVGQRLIIPRVSTSHSRGLMNTRQRTQPNRPEAIKTHNAAGILALSPIDVIDSKKTLQTEWVQSAGIEQAHGIIDTILNRTASRHWGLTVADVVNSRNQFSDINGPISRRSGRNAVSQLPSSIISRRVHQVVDDYLVARATGRGSIVGSHLNYANPHYSDAKNLEWINALDGPRLGKGQAIHYHGTTPSLQRYRPGRFTLVLPSFDTIRQPSTQGRRIDGAAIAAAHGVAVKSANVRLGQLDPAMASVIRTVAEVARELKLPTPVITSGNDSRHRAGSMHYANRALDFRGNNISISQGQALRQGVTNRLGENYDVVFETFSNATNNHLHIEYDPD</sequence>
<dbReference type="Pfam" id="PF01476">
    <property type="entry name" value="LysM"/>
    <property type="match status" value="1"/>
</dbReference>
<gene>
    <name evidence="2" type="ORF">GGR48_003185</name>
</gene>
<dbReference type="GO" id="GO:0016787">
    <property type="term" value="F:hydrolase activity"/>
    <property type="evidence" value="ECO:0007669"/>
    <property type="project" value="UniProtKB-KW"/>
</dbReference>
<dbReference type="Gene3D" id="3.10.350.10">
    <property type="entry name" value="LysM domain"/>
    <property type="match status" value="1"/>
</dbReference>
<keyword evidence="3" id="KW-1185">Reference proteome</keyword>
<dbReference type="RefSeq" id="WP_206362443.1">
    <property type="nucleotide sequence ID" value="NZ_JACIDH010000020.1"/>
</dbReference>
<dbReference type="PANTHER" id="PTHR33734:SF22">
    <property type="entry name" value="MEMBRANE-BOUND LYTIC MUREIN TRANSGLYCOSYLASE D"/>
    <property type="match status" value="1"/>
</dbReference>
<dbReference type="AlphaFoldDB" id="A0A7W6AFH8"/>
<protein>
    <submittedName>
        <fullName evidence="2">Murein DD-endopeptidase MepM/ murein hydrolase activator NlpD</fullName>
    </submittedName>
</protein>
<dbReference type="InterPro" id="IPR036779">
    <property type="entry name" value="LysM_dom_sf"/>
</dbReference>
<feature type="domain" description="LysM" evidence="1">
    <location>
        <begin position="5"/>
        <end position="49"/>
    </location>
</feature>
<evidence type="ECO:0000313" key="3">
    <source>
        <dbReference type="Proteomes" id="UP000538670"/>
    </source>
</evidence>
<evidence type="ECO:0000313" key="2">
    <source>
        <dbReference type="EMBL" id="MBB3880735.1"/>
    </source>
</evidence>
<dbReference type="CDD" id="cd00118">
    <property type="entry name" value="LysM"/>
    <property type="match status" value="1"/>
</dbReference>
<dbReference type="Proteomes" id="UP000538670">
    <property type="component" value="Unassembled WGS sequence"/>
</dbReference>
<comment type="caution">
    <text evidence="2">The sequence shown here is derived from an EMBL/GenBank/DDBJ whole genome shotgun (WGS) entry which is preliminary data.</text>
</comment>
<dbReference type="PROSITE" id="PS51782">
    <property type="entry name" value="LYSM"/>
    <property type="match status" value="1"/>
</dbReference>
<dbReference type="SMART" id="SM00257">
    <property type="entry name" value="LysM"/>
    <property type="match status" value="1"/>
</dbReference>
<organism evidence="2 3">
    <name type="scientific">Sphingomonas pseudosanguinis</name>
    <dbReference type="NCBI Taxonomy" id="413712"/>
    <lineage>
        <taxon>Bacteria</taxon>
        <taxon>Pseudomonadati</taxon>
        <taxon>Pseudomonadota</taxon>
        <taxon>Alphaproteobacteria</taxon>
        <taxon>Sphingomonadales</taxon>
        <taxon>Sphingomonadaceae</taxon>
        <taxon>Sphingomonas</taxon>
    </lineage>
</organism>
<proteinExistence type="predicted"/>
<name>A0A7W6AFH8_9SPHN</name>
<reference evidence="2 3" key="1">
    <citation type="submission" date="2020-08" db="EMBL/GenBank/DDBJ databases">
        <title>Genomic Encyclopedia of Type Strains, Phase IV (KMG-IV): sequencing the most valuable type-strain genomes for metagenomic binning, comparative biology and taxonomic classification.</title>
        <authorList>
            <person name="Goeker M."/>
        </authorList>
    </citation>
    <scope>NUCLEOTIDE SEQUENCE [LARGE SCALE GENOMIC DNA]</scope>
    <source>
        <strain evidence="2 3">DSM 19512</strain>
    </source>
</reference>
<dbReference type="SUPFAM" id="SSF54106">
    <property type="entry name" value="LysM domain"/>
    <property type="match status" value="1"/>
</dbReference>
<keyword evidence="2" id="KW-0378">Hydrolase</keyword>
<dbReference type="InterPro" id="IPR018392">
    <property type="entry name" value="LysM"/>
</dbReference>